<evidence type="ECO:0000256" key="2">
    <source>
        <dbReference type="ARBA" id="ARBA00022746"/>
    </source>
</evidence>
<keyword evidence="2" id="KW-0125">Carotenoid biosynthesis</keyword>
<dbReference type="InterPro" id="IPR045019">
    <property type="entry name" value="BETA-OHASE-like"/>
</dbReference>
<dbReference type="AlphaFoldDB" id="A0A846MM75"/>
<protein>
    <submittedName>
        <fullName evidence="6">Beta-carotene 3-hydroxylase</fullName>
        <ecNumber evidence="6">1.14.15.24</ecNumber>
    </submittedName>
</protein>
<dbReference type="PANTHER" id="PTHR31899:SF9">
    <property type="entry name" value="BETA-CAROTENE 3-HYDROXYLASE 1, CHLOROPLASTIC"/>
    <property type="match status" value="1"/>
</dbReference>
<organism evidence="6 7">
    <name type="scientific">Thermonema lapsum</name>
    <dbReference type="NCBI Taxonomy" id="28195"/>
    <lineage>
        <taxon>Bacteria</taxon>
        <taxon>Pseudomonadati</taxon>
        <taxon>Bacteroidota</taxon>
        <taxon>Cytophagia</taxon>
        <taxon>Cytophagales</taxon>
        <taxon>Thermonemataceae</taxon>
        <taxon>Thermonema</taxon>
    </lineage>
</organism>
<proteinExistence type="inferred from homology"/>
<dbReference type="InterPro" id="IPR006694">
    <property type="entry name" value="Fatty_acid_hydroxylase"/>
</dbReference>
<dbReference type="GO" id="GO:0010291">
    <property type="term" value="F:beta-carotene 3-hydroxylase activity"/>
    <property type="evidence" value="ECO:0007669"/>
    <property type="project" value="UniProtKB-EC"/>
</dbReference>
<dbReference type="EMBL" id="JAASRN010000001">
    <property type="protein sequence ID" value="NIK72571.1"/>
    <property type="molecule type" value="Genomic_DNA"/>
</dbReference>
<comment type="similarity">
    <text evidence="1">Belongs to the sterol desaturase family.</text>
</comment>
<keyword evidence="7" id="KW-1185">Reference proteome</keyword>
<dbReference type="RefSeq" id="WP_166917895.1">
    <property type="nucleotide sequence ID" value="NZ_JAASRN010000001.1"/>
</dbReference>
<dbReference type="PANTHER" id="PTHR31899">
    <property type="entry name" value="BETA-CAROTENE 3-HYDROXYLASE 1, CHLOROPLASTIC"/>
    <property type="match status" value="1"/>
</dbReference>
<feature type="transmembrane region" description="Helical" evidence="4">
    <location>
        <begin position="6"/>
        <end position="24"/>
    </location>
</feature>
<keyword evidence="4" id="KW-0472">Membrane</keyword>
<reference evidence="6 7" key="1">
    <citation type="submission" date="2020-03" db="EMBL/GenBank/DDBJ databases">
        <title>Genomic Encyclopedia of Type Strains, Phase IV (KMG-IV): sequencing the most valuable type-strain genomes for metagenomic binning, comparative biology and taxonomic classification.</title>
        <authorList>
            <person name="Goeker M."/>
        </authorList>
    </citation>
    <scope>NUCLEOTIDE SEQUENCE [LARGE SCALE GENOMIC DNA]</scope>
    <source>
        <strain evidence="6 7">DSM 5718</strain>
    </source>
</reference>
<dbReference type="GO" id="GO:0016119">
    <property type="term" value="P:carotene metabolic process"/>
    <property type="evidence" value="ECO:0007669"/>
    <property type="project" value="TreeGrafter"/>
</dbReference>
<evidence type="ECO:0000259" key="5">
    <source>
        <dbReference type="Pfam" id="PF04116"/>
    </source>
</evidence>
<feature type="transmembrane region" description="Helical" evidence="4">
    <location>
        <begin position="53"/>
        <end position="70"/>
    </location>
</feature>
<keyword evidence="3 6" id="KW-0560">Oxidoreductase</keyword>
<evidence type="ECO:0000256" key="1">
    <source>
        <dbReference type="ARBA" id="ARBA00009324"/>
    </source>
</evidence>
<dbReference type="EC" id="1.14.15.24" evidence="6"/>
<dbReference type="Proteomes" id="UP000537126">
    <property type="component" value="Unassembled WGS sequence"/>
</dbReference>
<keyword evidence="4" id="KW-0812">Transmembrane</keyword>
<sequence>MEYLTFALIAIATFFFMEGVAWFTHKYIMHGILWVWHESHHKPHKGFWEKNDLFFILFSMPALAAFYFGYAMNWSWLTAIGVGITAYGIFYITFHDIIVHRRVKIKFVAKNRYLQRMIRAHKIHHKHLEKEGAEAFGFLYAPKKYDPFGTSEKKLHDSSLKQ</sequence>
<evidence type="ECO:0000256" key="3">
    <source>
        <dbReference type="ARBA" id="ARBA00023002"/>
    </source>
</evidence>
<comment type="caution">
    <text evidence="6">The sequence shown here is derived from an EMBL/GenBank/DDBJ whole genome shotgun (WGS) entry which is preliminary data.</text>
</comment>
<evidence type="ECO:0000313" key="6">
    <source>
        <dbReference type="EMBL" id="NIK72571.1"/>
    </source>
</evidence>
<feature type="transmembrane region" description="Helical" evidence="4">
    <location>
        <begin position="76"/>
        <end position="94"/>
    </location>
</feature>
<gene>
    <name evidence="6" type="ORF">FHS56_000057</name>
</gene>
<feature type="domain" description="Fatty acid hydroxylase" evidence="5">
    <location>
        <begin position="11"/>
        <end position="138"/>
    </location>
</feature>
<name>A0A846MM75_9BACT</name>
<keyword evidence="4" id="KW-1133">Transmembrane helix</keyword>
<evidence type="ECO:0000313" key="7">
    <source>
        <dbReference type="Proteomes" id="UP000537126"/>
    </source>
</evidence>
<accession>A0A846MM75</accession>
<evidence type="ECO:0000256" key="4">
    <source>
        <dbReference type="SAM" id="Phobius"/>
    </source>
</evidence>
<dbReference type="Pfam" id="PF04116">
    <property type="entry name" value="FA_hydroxylase"/>
    <property type="match status" value="1"/>
</dbReference>
<dbReference type="GO" id="GO:0005506">
    <property type="term" value="F:iron ion binding"/>
    <property type="evidence" value="ECO:0007669"/>
    <property type="project" value="InterPro"/>
</dbReference>
<dbReference type="GO" id="GO:0016123">
    <property type="term" value="P:xanthophyll biosynthetic process"/>
    <property type="evidence" value="ECO:0007669"/>
    <property type="project" value="TreeGrafter"/>
</dbReference>